<sequence>MHYPFFVFTLPVLFRLTLCNTIYNEGTSSVTTSTSTPITYYFPTTLISSVYPTITEATATGYYTPPGYSTYPPYSTSEPTTTYPTTYILPSSQPPTTTEPTTYIYPTTTTSSTSSTCVSPSFTWSGPTDFPAAIPTYGGYRMGKRADPPKVTPEQIELMRLLVQIYDQIEKAKPVIDEAIELGNTECQSFKDLVAILKKYAAIFAGLQEWLDARGL</sequence>
<dbReference type="Proteomes" id="UP001152300">
    <property type="component" value="Unassembled WGS sequence"/>
</dbReference>
<reference evidence="2" key="1">
    <citation type="submission" date="2022-11" db="EMBL/GenBank/DDBJ databases">
        <title>Genome Resource of Sclerotinia nivalis Strain SnTB1, a Plant Pathogen Isolated from American Ginseng.</title>
        <authorList>
            <person name="Fan S."/>
        </authorList>
    </citation>
    <scope>NUCLEOTIDE SEQUENCE</scope>
    <source>
        <strain evidence="2">SnTB1</strain>
    </source>
</reference>
<keyword evidence="1" id="KW-0732">Signal</keyword>
<evidence type="ECO:0000313" key="2">
    <source>
        <dbReference type="EMBL" id="KAJ8068168.1"/>
    </source>
</evidence>
<dbReference type="AlphaFoldDB" id="A0A9X0ATG3"/>
<name>A0A9X0ATG3_9HELO</name>
<feature type="signal peptide" evidence="1">
    <location>
        <begin position="1"/>
        <end position="19"/>
    </location>
</feature>
<evidence type="ECO:0000256" key="1">
    <source>
        <dbReference type="SAM" id="SignalP"/>
    </source>
</evidence>
<feature type="chain" id="PRO_5040962294" evidence="1">
    <location>
        <begin position="20"/>
        <end position="216"/>
    </location>
</feature>
<comment type="caution">
    <text evidence="2">The sequence shown here is derived from an EMBL/GenBank/DDBJ whole genome shotgun (WGS) entry which is preliminary data.</text>
</comment>
<evidence type="ECO:0000313" key="3">
    <source>
        <dbReference type="Proteomes" id="UP001152300"/>
    </source>
</evidence>
<dbReference type="EMBL" id="JAPEIS010000003">
    <property type="protein sequence ID" value="KAJ8068168.1"/>
    <property type="molecule type" value="Genomic_DNA"/>
</dbReference>
<proteinExistence type="predicted"/>
<accession>A0A9X0ATG3</accession>
<dbReference type="OrthoDB" id="3557875at2759"/>
<gene>
    <name evidence="2" type="ORF">OCU04_003738</name>
</gene>
<organism evidence="2 3">
    <name type="scientific">Sclerotinia nivalis</name>
    <dbReference type="NCBI Taxonomy" id="352851"/>
    <lineage>
        <taxon>Eukaryota</taxon>
        <taxon>Fungi</taxon>
        <taxon>Dikarya</taxon>
        <taxon>Ascomycota</taxon>
        <taxon>Pezizomycotina</taxon>
        <taxon>Leotiomycetes</taxon>
        <taxon>Helotiales</taxon>
        <taxon>Sclerotiniaceae</taxon>
        <taxon>Sclerotinia</taxon>
    </lineage>
</organism>
<keyword evidence="3" id="KW-1185">Reference proteome</keyword>
<protein>
    <submittedName>
        <fullName evidence="2">Uncharacterized protein</fullName>
    </submittedName>
</protein>